<dbReference type="GO" id="GO:0015093">
    <property type="term" value="F:ferrous iron transmembrane transporter activity"/>
    <property type="evidence" value="ECO:0007669"/>
    <property type="project" value="TreeGrafter"/>
</dbReference>
<feature type="transmembrane region" description="Helical" evidence="6">
    <location>
        <begin position="116"/>
        <end position="139"/>
    </location>
</feature>
<evidence type="ECO:0000256" key="5">
    <source>
        <dbReference type="ARBA" id="ARBA00023136"/>
    </source>
</evidence>
<dbReference type="GeneID" id="93486570"/>
<feature type="domain" description="Cation efflux protein transmembrane" evidence="7">
    <location>
        <begin position="21"/>
        <end position="216"/>
    </location>
</feature>
<name>A0A841R2Y0_9FIRM</name>
<dbReference type="GO" id="GO:0015341">
    <property type="term" value="F:zinc efflux antiporter activity"/>
    <property type="evidence" value="ECO:0007669"/>
    <property type="project" value="TreeGrafter"/>
</dbReference>
<dbReference type="Proteomes" id="UP000591941">
    <property type="component" value="Unassembled WGS sequence"/>
</dbReference>
<comment type="subcellular location">
    <subcellularLocation>
        <location evidence="1">Membrane</location>
        <topology evidence="1">Multi-pass membrane protein</topology>
    </subcellularLocation>
</comment>
<dbReference type="InterPro" id="IPR058533">
    <property type="entry name" value="Cation_efflux_TM"/>
</dbReference>
<evidence type="ECO:0000256" key="2">
    <source>
        <dbReference type="ARBA" id="ARBA00022448"/>
    </source>
</evidence>
<evidence type="ECO:0000259" key="7">
    <source>
        <dbReference type="Pfam" id="PF01545"/>
    </source>
</evidence>
<dbReference type="GO" id="GO:0015086">
    <property type="term" value="F:cadmium ion transmembrane transporter activity"/>
    <property type="evidence" value="ECO:0007669"/>
    <property type="project" value="TreeGrafter"/>
</dbReference>
<dbReference type="OrthoDB" id="2388015at2"/>
<dbReference type="GO" id="GO:0005886">
    <property type="term" value="C:plasma membrane"/>
    <property type="evidence" value="ECO:0007669"/>
    <property type="project" value="TreeGrafter"/>
</dbReference>
<dbReference type="InterPro" id="IPR050291">
    <property type="entry name" value="CDF_Transporter"/>
</dbReference>
<sequence>METSLTAEQRYATEQRLLWQSAGLMGLIAVAATWFGLLTNSHAILIDGIFSFVAVIIKILMIMTSRLTTRESSKKFQFGYWQFEPLVLAAEGGFTLIIVVYAFLNGMISLFSGGNAMNFGLAIIYALTFTFANMGYYLYVHRVNRKLKSSLIHFDNMSWLVDACFAASLFISFGLAYLLERTQYAHYGVFVDPVILIILSLTMMPVALNILGPAVSQVLGMAPEGLHEKVHEVMDDFMVRYRFKDYVSSVQRYGKIAFIDIDILIPKSYPIQEVGDLDRIRDEIDKALGGKSVRKWLTITFTTSRRWMAQDYELLEEEDE</sequence>
<feature type="transmembrane region" description="Helical" evidence="6">
    <location>
        <begin position="185"/>
        <end position="211"/>
    </location>
</feature>
<keyword evidence="4 6" id="KW-1133">Transmembrane helix</keyword>
<dbReference type="PANTHER" id="PTHR43840">
    <property type="entry name" value="MITOCHONDRIAL METAL TRANSPORTER 1-RELATED"/>
    <property type="match status" value="1"/>
</dbReference>
<accession>A0A841R2Y0</accession>
<gene>
    <name evidence="8" type="ORF">HNR45_001316</name>
</gene>
<dbReference type="EMBL" id="JACHHI010000007">
    <property type="protein sequence ID" value="MBB6478245.1"/>
    <property type="molecule type" value="Genomic_DNA"/>
</dbReference>
<keyword evidence="2" id="KW-0813">Transport</keyword>
<dbReference type="Pfam" id="PF01545">
    <property type="entry name" value="Cation_efflux"/>
    <property type="match status" value="1"/>
</dbReference>
<feature type="transmembrane region" description="Helical" evidence="6">
    <location>
        <begin position="43"/>
        <end position="64"/>
    </location>
</feature>
<evidence type="ECO:0000313" key="8">
    <source>
        <dbReference type="EMBL" id="MBB6478245.1"/>
    </source>
</evidence>
<evidence type="ECO:0000313" key="9">
    <source>
        <dbReference type="Proteomes" id="UP000591941"/>
    </source>
</evidence>
<evidence type="ECO:0000256" key="1">
    <source>
        <dbReference type="ARBA" id="ARBA00004141"/>
    </source>
</evidence>
<dbReference type="Gene3D" id="1.20.1510.10">
    <property type="entry name" value="Cation efflux protein transmembrane domain"/>
    <property type="match status" value="1"/>
</dbReference>
<proteinExistence type="predicted"/>
<protein>
    <submittedName>
        <fullName evidence="8">Putative Co/Zn/Cd cation transporter (Cation efflux family)</fullName>
    </submittedName>
</protein>
<feature type="transmembrane region" description="Helical" evidence="6">
    <location>
        <begin position="17"/>
        <end position="37"/>
    </location>
</feature>
<keyword evidence="5 6" id="KW-0472">Membrane</keyword>
<organism evidence="8 9">
    <name type="scientific">Negativicoccus succinicivorans</name>
    <dbReference type="NCBI Taxonomy" id="620903"/>
    <lineage>
        <taxon>Bacteria</taxon>
        <taxon>Bacillati</taxon>
        <taxon>Bacillota</taxon>
        <taxon>Negativicutes</taxon>
        <taxon>Veillonellales</taxon>
        <taxon>Veillonellaceae</taxon>
        <taxon>Negativicoccus</taxon>
    </lineage>
</organism>
<keyword evidence="3 6" id="KW-0812">Transmembrane</keyword>
<dbReference type="SUPFAM" id="SSF161111">
    <property type="entry name" value="Cation efflux protein transmembrane domain-like"/>
    <property type="match status" value="1"/>
</dbReference>
<dbReference type="AlphaFoldDB" id="A0A841R2Y0"/>
<feature type="transmembrane region" description="Helical" evidence="6">
    <location>
        <begin position="85"/>
        <end position="104"/>
    </location>
</feature>
<dbReference type="GO" id="GO:0006882">
    <property type="term" value="P:intracellular zinc ion homeostasis"/>
    <property type="evidence" value="ECO:0007669"/>
    <property type="project" value="TreeGrafter"/>
</dbReference>
<evidence type="ECO:0000256" key="3">
    <source>
        <dbReference type="ARBA" id="ARBA00022692"/>
    </source>
</evidence>
<feature type="transmembrane region" description="Helical" evidence="6">
    <location>
        <begin position="159"/>
        <end position="179"/>
    </location>
</feature>
<dbReference type="RefSeq" id="WP_024048573.1">
    <property type="nucleotide sequence ID" value="NZ_CABWNB010000005.1"/>
</dbReference>
<keyword evidence="9" id="KW-1185">Reference proteome</keyword>
<evidence type="ECO:0000256" key="6">
    <source>
        <dbReference type="SAM" id="Phobius"/>
    </source>
</evidence>
<reference evidence="8 9" key="1">
    <citation type="submission" date="2020-08" db="EMBL/GenBank/DDBJ databases">
        <title>Genomic Encyclopedia of Type Strains, Phase IV (KMG-IV): sequencing the most valuable type-strain genomes for metagenomic binning, comparative biology and taxonomic classification.</title>
        <authorList>
            <person name="Goeker M."/>
        </authorList>
    </citation>
    <scope>NUCLEOTIDE SEQUENCE [LARGE SCALE GENOMIC DNA]</scope>
    <source>
        <strain evidence="8 9">DSM 21255</strain>
    </source>
</reference>
<evidence type="ECO:0000256" key="4">
    <source>
        <dbReference type="ARBA" id="ARBA00022989"/>
    </source>
</evidence>
<dbReference type="PANTHER" id="PTHR43840:SF15">
    <property type="entry name" value="MITOCHONDRIAL METAL TRANSPORTER 1-RELATED"/>
    <property type="match status" value="1"/>
</dbReference>
<dbReference type="InterPro" id="IPR027469">
    <property type="entry name" value="Cation_efflux_TMD_sf"/>
</dbReference>
<comment type="caution">
    <text evidence="8">The sequence shown here is derived from an EMBL/GenBank/DDBJ whole genome shotgun (WGS) entry which is preliminary data.</text>
</comment>